<feature type="region of interest" description="Disordered" evidence="10">
    <location>
        <begin position="255"/>
        <end position="276"/>
    </location>
</feature>
<evidence type="ECO:0000256" key="8">
    <source>
        <dbReference type="ARBA" id="ARBA00023170"/>
    </source>
</evidence>
<dbReference type="InterPro" id="IPR000719">
    <property type="entry name" value="Prot_kinase_dom"/>
</dbReference>
<dbReference type="EMBL" id="CM035424">
    <property type="protein sequence ID" value="KAH7352124.1"/>
    <property type="molecule type" value="Genomic_DNA"/>
</dbReference>
<keyword evidence="4" id="KW-0732">Signal</keyword>
<gene>
    <name evidence="12" type="ORF">KP509_19G030900</name>
</gene>
<evidence type="ECO:0000259" key="11">
    <source>
        <dbReference type="PROSITE" id="PS50011"/>
    </source>
</evidence>
<dbReference type="FunFam" id="1.10.510.10:FF:000479">
    <property type="entry name" value="Leucine-rich repeat receptor-like protein kinase"/>
    <property type="match status" value="1"/>
</dbReference>
<evidence type="ECO:0000256" key="3">
    <source>
        <dbReference type="ARBA" id="ARBA00022692"/>
    </source>
</evidence>
<dbReference type="AlphaFoldDB" id="A0A8T2SMM5"/>
<dbReference type="Gene3D" id="3.30.200.20">
    <property type="entry name" value="Phosphorylase Kinase, domain 1"/>
    <property type="match status" value="1"/>
</dbReference>
<keyword evidence="3" id="KW-0812">Transmembrane</keyword>
<evidence type="ECO:0000256" key="9">
    <source>
        <dbReference type="ARBA" id="ARBA00023180"/>
    </source>
</evidence>
<evidence type="ECO:0000256" key="1">
    <source>
        <dbReference type="ARBA" id="ARBA00004167"/>
    </source>
</evidence>
<evidence type="ECO:0000256" key="10">
    <source>
        <dbReference type="SAM" id="MobiDB-lite"/>
    </source>
</evidence>
<dbReference type="PROSITE" id="PS00108">
    <property type="entry name" value="PROTEIN_KINASE_ST"/>
    <property type="match status" value="1"/>
</dbReference>
<feature type="domain" description="Protein kinase" evidence="11">
    <location>
        <begin position="1"/>
        <end position="248"/>
    </location>
</feature>
<dbReference type="OrthoDB" id="1103805at2759"/>
<dbReference type="PANTHER" id="PTHR48055:SF46">
    <property type="entry name" value="LEUCINE-RICH REPEAT SERINE_THREONINE-PROTEIN KINASE 1"/>
    <property type="match status" value="1"/>
</dbReference>
<dbReference type="SMART" id="SM00220">
    <property type="entry name" value="S_TKc"/>
    <property type="match status" value="1"/>
</dbReference>
<dbReference type="Gene3D" id="1.10.510.10">
    <property type="entry name" value="Transferase(Phosphotransferase) domain 1"/>
    <property type="match status" value="1"/>
</dbReference>
<keyword evidence="9" id="KW-0325">Glycoprotein</keyword>
<evidence type="ECO:0000256" key="4">
    <source>
        <dbReference type="ARBA" id="ARBA00022729"/>
    </source>
</evidence>
<dbReference type="OMA" id="DILILEY"/>
<evidence type="ECO:0000256" key="7">
    <source>
        <dbReference type="ARBA" id="ARBA00023136"/>
    </source>
</evidence>
<dbReference type="PANTHER" id="PTHR48055">
    <property type="entry name" value="LEUCINE-RICH REPEAT RECEPTOR PROTEIN KINASE EMS1"/>
    <property type="match status" value="1"/>
</dbReference>
<accession>A0A8T2SMM5</accession>
<keyword evidence="13" id="KW-1185">Reference proteome</keyword>
<evidence type="ECO:0000256" key="2">
    <source>
        <dbReference type="ARBA" id="ARBA00022614"/>
    </source>
</evidence>
<keyword evidence="7" id="KW-0472">Membrane</keyword>
<dbReference type="GO" id="GO:0016020">
    <property type="term" value="C:membrane"/>
    <property type="evidence" value="ECO:0007669"/>
    <property type="project" value="UniProtKB-SubCell"/>
</dbReference>
<organism evidence="12 13">
    <name type="scientific">Ceratopteris richardii</name>
    <name type="common">Triangle waterfern</name>
    <dbReference type="NCBI Taxonomy" id="49495"/>
    <lineage>
        <taxon>Eukaryota</taxon>
        <taxon>Viridiplantae</taxon>
        <taxon>Streptophyta</taxon>
        <taxon>Embryophyta</taxon>
        <taxon>Tracheophyta</taxon>
        <taxon>Polypodiopsida</taxon>
        <taxon>Polypodiidae</taxon>
        <taxon>Polypodiales</taxon>
        <taxon>Pteridineae</taxon>
        <taxon>Pteridaceae</taxon>
        <taxon>Parkerioideae</taxon>
        <taxon>Ceratopteris</taxon>
    </lineage>
</organism>
<dbReference type="SUPFAM" id="SSF56112">
    <property type="entry name" value="Protein kinase-like (PK-like)"/>
    <property type="match status" value="1"/>
</dbReference>
<dbReference type="Proteomes" id="UP000825935">
    <property type="component" value="Chromosome 19"/>
</dbReference>
<evidence type="ECO:0000313" key="12">
    <source>
        <dbReference type="EMBL" id="KAH7352124.1"/>
    </source>
</evidence>
<keyword evidence="2" id="KW-0433">Leucine-rich repeat</keyword>
<name>A0A8T2SMM5_CERRI</name>
<dbReference type="InterPro" id="IPR008271">
    <property type="entry name" value="Ser/Thr_kinase_AS"/>
</dbReference>
<comment type="subcellular location">
    <subcellularLocation>
        <location evidence="1">Membrane</location>
        <topology evidence="1">Single-pass membrane protein</topology>
    </subcellularLocation>
</comment>
<dbReference type="PIRSF" id="PIRSF000654">
    <property type="entry name" value="Integrin-linked_kinase"/>
    <property type="match status" value="1"/>
</dbReference>
<comment type="caution">
    <text evidence="12">The sequence shown here is derived from an EMBL/GenBank/DDBJ whole genome shotgun (WGS) entry which is preliminary data.</text>
</comment>
<dbReference type="GO" id="GO:0004672">
    <property type="term" value="F:protein kinase activity"/>
    <property type="evidence" value="ECO:0007669"/>
    <property type="project" value="InterPro"/>
</dbReference>
<dbReference type="GO" id="GO:0005524">
    <property type="term" value="F:ATP binding"/>
    <property type="evidence" value="ECO:0007669"/>
    <property type="project" value="InterPro"/>
</dbReference>
<protein>
    <recommendedName>
        <fullName evidence="11">Protein kinase domain-containing protein</fullName>
    </recommendedName>
</protein>
<dbReference type="InterPro" id="IPR011009">
    <property type="entry name" value="Kinase-like_dom_sf"/>
</dbReference>
<dbReference type="Pfam" id="PF00069">
    <property type="entry name" value="Pkinase"/>
    <property type="match status" value="1"/>
</dbReference>
<evidence type="ECO:0000313" key="13">
    <source>
        <dbReference type="Proteomes" id="UP000825935"/>
    </source>
</evidence>
<evidence type="ECO:0000256" key="6">
    <source>
        <dbReference type="ARBA" id="ARBA00022989"/>
    </source>
</evidence>
<reference evidence="12" key="1">
    <citation type="submission" date="2021-08" db="EMBL/GenBank/DDBJ databases">
        <title>WGS assembly of Ceratopteris richardii.</title>
        <authorList>
            <person name="Marchant D.B."/>
            <person name="Chen G."/>
            <person name="Jenkins J."/>
            <person name="Shu S."/>
            <person name="Leebens-Mack J."/>
            <person name="Grimwood J."/>
            <person name="Schmutz J."/>
            <person name="Soltis P."/>
            <person name="Soltis D."/>
            <person name="Chen Z.-H."/>
        </authorList>
    </citation>
    <scope>NUCLEOTIDE SEQUENCE</scope>
    <source>
        <strain evidence="12">Whitten #5841</strain>
        <tissue evidence="12">Leaf</tissue>
    </source>
</reference>
<dbReference type="PROSITE" id="PS50011">
    <property type="entry name" value="PROTEIN_KINASE_DOM"/>
    <property type="match status" value="1"/>
</dbReference>
<dbReference type="InterPro" id="IPR051564">
    <property type="entry name" value="LRR_receptor-like_kinase"/>
</dbReference>
<keyword evidence="6" id="KW-1133">Transmembrane helix</keyword>
<sequence>MREIESVGSIRHRNLIRIFGYFSNQQDLDILILEYMPNGSLHDHLHSNKARESLSWEARLRVAIQVGEGLLYMHNDCPSPIIHCDLKPQNILFDANMEVRISDFGLAKMIADTASTSSFTENVRGMLGYMAPEVASSGHISRKCDVYSFGILLIELITGRKPFEEVHMQSEDGEDQSTTTLVRWVSVTLQSGGKILDIVDSEIRHACAESKEVIDQAQKLLNVAFHCTEENPNRRPEMQQVVRRVQSIAGYNTSAVEYHGDPEGPEVDGRSQAFDQ</sequence>
<keyword evidence="5" id="KW-0677">Repeat</keyword>
<proteinExistence type="predicted"/>
<keyword evidence="8" id="KW-0675">Receptor</keyword>
<evidence type="ECO:0000256" key="5">
    <source>
        <dbReference type="ARBA" id="ARBA00022737"/>
    </source>
</evidence>